<keyword evidence="5 6" id="KW-0009">Actin-binding</keyword>
<dbReference type="PANTHER" id="PTHR13140">
    <property type="entry name" value="MYOSIN"/>
    <property type="match status" value="1"/>
</dbReference>
<dbReference type="GO" id="GO:0003779">
    <property type="term" value="F:actin binding"/>
    <property type="evidence" value="ECO:0007669"/>
    <property type="project" value="UniProtKB-KW"/>
</dbReference>
<evidence type="ECO:0000256" key="7">
    <source>
        <dbReference type="SAM" id="MobiDB-lite"/>
    </source>
</evidence>
<organism evidence="10">
    <name type="scientific">Aureoumbra lagunensis</name>
    <dbReference type="NCBI Taxonomy" id="44058"/>
    <lineage>
        <taxon>Eukaryota</taxon>
        <taxon>Sar</taxon>
        <taxon>Stramenopiles</taxon>
        <taxon>Ochrophyta</taxon>
        <taxon>Pelagophyceae</taxon>
        <taxon>Pelagomonadales</taxon>
        <taxon>Aureoumbra</taxon>
    </lineage>
</organism>
<evidence type="ECO:0000256" key="2">
    <source>
        <dbReference type="ARBA" id="ARBA00022840"/>
    </source>
</evidence>
<evidence type="ECO:0000259" key="9">
    <source>
        <dbReference type="PROSITE" id="PS51456"/>
    </source>
</evidence>
<dbReference type="InterPro" id="IPR027417">
    <property type="entry name" value="P-loop_NTPase"/>
</dbReference>
<gene>
    <name evidence="10" type="ORF">ALAG00032_LOCUS5149</name>
</gene>
<evidence type="ECO:0000256" key="5">
    <source>
        <dbReference type="ARBA" id="ARBA00023203"/>
    </source>
</evidence>
<dbReference type="PROSITE" id="PS51456">
    <property type="entry name" value="MYOSIN_MOTOR"/>
    <property type="match status" value="1"/>
</dbReference>
<proteinExistence type="inferred from homology"/>
<accession>A0A6S8C1X6</accession>
<evidence type="ECO:0008006" key="11">
    <source>
        <dbReference type="Google" id="ProtNLM"/>
    </source>
</evidence>
<dbReference type="InterPro" id="IPR001609">
    <property type="entry name" value="Myosin_head_motor_dom-like"/>
</dbReference>
<evidence type="ECO:0000256" key="3">
    <source>
        <dbReference type="ARBA" id="ARBA00023123"/>
    </source>
</evidence>
<feature type="domain" description="MyTH4" evidence="8">
    <location>
        <begin position="1078"/>
        <end position="1224"/>
    </location>
</feature>
<dbReference type="PRINTS" id="PR00193">
    <property type="entry name" value="MYOSINHEAVY"/>
</dbReference>
<dbReference type="InterPro" id="IPR038185">
    <property type="entry name" value="MyTH4_dom_sf"/>
</dbReference>
<dbReference type="FunFam" id="1.10.10.820:FF:000001">
    <property type="entry name" value="Myosin heavy chain"/>
    <property type="match status" value="1"/>
</dbReference>
<dbReference type="InterPro" id="IPR036961">
    <property type="entry name" value="Kinesin_motor_dom_sf"/>
</dbReference>
<feature type="compositionally biased region" description="Pro residues" evidence="7">
    <location>
        <begin position="1258"/>
        <end position="1267"/>
    </location>
</feature>
<keyword evidence="2 6" id="KW-0067">ATP-binding</keyword>
<dbReference type="GO" id="GO:0005524">
    <property type="term" value="F:ATP binding"/>
    <property type="evidence" value="ECO:0007669"/>
    <property type="project" value="UniProtKB-UniRule"/>
</dbReference>
<evidence type="ECO:0000256" key="6">
    <source>
        <dbReference type="PROSITE-ProRule" id="PRU00782"/>
    </source>
</evidence>
<feature type="region of interest" description="Disordered" evidence="7">
    <location>
        <begin position="1247"/>
        <end position="1267"/>
    </location>
</feature>
<comment type="similarity">
    <text evidence="6">Belongs to the TRAFAC class myosin-kinesin ATPase superfamily. Myosin family.</text>
</comment>
<dbReference type="Gene3D" id="1.10.10.820">
    <property type="match status" value="1"/>
</dbReference>
<sequence>MTVDGVLYYYNPATEKVTYEKPDELKTDEERKEIAGEWVWVRDEKEVWLPGRVIKKETNDTLRVEIKGRGTKQLTRHVKNEPLWPVSLSSLNRLEDDMVLLDDLNDAMMIHDVKERYKKDQIYTWVGASQTVLVSINPFKRLPIYGIQMMNEFARPAPNKILPPHPFSVANSAYIRLRIQAQDQAMLISGESGAGKTETTKQILSFLAEIAGSSTNVEQRILSANPVLEAFGNAKTVRNNNSSRFGRWMQVHFDERGSISSAHIENYLLEKSRVVSLAKDERSYHIFYQLIISNSNTLPLENDASKHTYLAQSRCFKVKNIDDKADFKDVSTSLQQLAFTDNEVNAIFSLTAGCLRIGDLEFVSSGDGSQICKKNNTVPLAIVQLLGLNSIEALTSALTNKAIEVRGARTLSPCSPENAREGADALAKAIFGRLFDWLVQRINKAVANDDEEQNIERRFGHKYIGVLDIFGFEIMERNSFEQLLINYTNEKLQQHFNRHTFKEETHLYTEEGIDFEPIAFIDNQPILDLIEKRPDGILLLLDDEITAPKGNDAKWLSKCEGVHAGKSEWLSLTEKHASASGRAAIPNKIHKNYEQQQQQEDFFGVTHYAGDVKYISTNFCHKNKDPLGRNLYDLMALEAPGFDIVSQNLFPPLGTIPRRQPTIAGQFRKQLTSLMKIIDAASPCYIRCIKPNSKLCSGLFETASCVEQLTYAGVFEAVKIRKSGYPFRLAHRQFAARYRILIDSKRLNSISDLAETAPERTRCTALLNLLQNQEFVDIKIGNSMVLYRAPEHRVLELLRNLALERLVPIAQRALRIGTGRVYRKVLKKVRCDLQAALDSPNIRDDAAALDTVIDSALSRIGPHQTLFPWLPPELDSVRQRRNILQERLDLDEVMRALLNDPVKSQSYDDLAHCVRRADAIAAVPGTPQQMALEQNVRDALNQVAGKKLDPIAQAAIDVLDKALMETIKEEARRARYTSDDLKRIDEYLAMSDEALTKLQLKRANELDDPDRVVNREIKLKQLMIETYASMYQIPIYAGLREKEEWAARKSRIYTSATKRQKIADSMLKHQSNAIHCALSDPKKRMDAIEGIPTTKDFDKKAVLMFKCILGFLGESKHPYPESLGSECLSIALSDESLRAEFYLQLTKQLNENPTPASIDQAWQLLAAAFATFPPPPSFENFVALFVKQHAPLDKQKLLISGLYSIVYGGERKNPVTAEELPHLIARTLNSEISARYLDVDIVSTGSSTSLHNGNNHKMPPPPPLVQH</sequence>
<dbReference type="SUPFAM" id="SSF52540">
    <property type="entry name" value="P-loop containing nucleoside triphosphate hydrolases"/>
    <property type="match status" value="1"/>
</dbReference>
<dbReference type="Pfam" id="PF00784">
    <property type="entry name" value="MyTH4"/>
    <property type="match status" value="1"/>
</dbReference>
<reference evidence="10" key="1">
    <citation type="submission" date="2021-01" db="EMBL/GenBank/DDBJ databases">
        <authorList>
            <person name="Corre E."/>
            <person name="Pelletier E."/>
            <person name="Niang G."/>
            <person name="Scheremetjew M."/>
            <person name="Finn R."/>
            <person name="Kale V."/>
            <person name="Holt S."/>
            <person name="Cochrane G."/>
            <person name="Meng A."/>
            <person name="Brown T."/>
            <person name="Cohen L."/>
        </authorList>
    </citation>
    <scope>NUCLEOTIDE SEQUENCE</scope>
    <source>
        <strain evidence="10">CCMP1510</strain>
    </source>
</reference>
<dbReference type="GO" id="GO:0003774">
    <property type="term" value="F:cytoskeletal motor activity"/>
    <property type="evidence" value="ECO:0007669"/>
    <property type="project" value="UniProtKB-UniRule"/>
</dbReference>
<evidence type="ECO:0000313" key="10">
    <source>
        <dbReference type="EMBL" id="CAE0364408.1"/>
    </source>
</evidence>
<keyword evidence="3 6" id="KW-0518">Myosin</keyword>
<dbReference type="SMART" id="SM00242">
    <property type="entry name" value="MYSc"/>
    <property type="match status" value="1"/>
</dbReference>
<evidence type="ECO:0000259" key="8">
    <source>
        <dbReference type="PROSITE" id="PS51016"/>
    </source>
</evidence>
<dbReference type="InterPro" id="IPR001202">
    <property type="entry name" value="WW_dom"/>
</dbReference>
<dbReference type="SMART" id="SM00139">
    <property type="entry name" value="MyTH4"/>
    <property type="match status" value="1"/>
</dbReference>
<dbReference type="Gene3D" id="2.20.70.10">
    <property type="match status" value="1"/>
</dbReference>
<feature type="binding site" evidence="6">
    <location>
        <begin position="190"/>
        <end position="197"/>
    </location>
    <ligand>
        <name>ATP</name>
        <dbReference type="ChEBI" id="CHEBI:30616"/>
    </ligand>
</feature>
<dbReference type="AlphaFoldDB" id="A0A6S8C1X6"/>
<dbReference type="Gene3D" id="3.40.850.10">
    <property type="entry name" value="Kinesin motor domain"/>
    <property type="match status" value="1"/>
</dbReference>
<dbReference type="Gene3D" id="1.20.5.4820">
    <property type="match status" value="1"/>
</dbReference>
<dbReference type="CDD" id="cd00201">
    <property type="entry name" value="WW"/>
    <property type="match status" value="1"/>
</dbReference>
<dbReference type="EMBL" id="HBIJ01007303">
    <property type="protein sequence ID" value="CAE0364408.1"/>
    <property type="molecule type" value="Transcribed_RNA"/>
</dbReference>
<dbReference type="Gene3D" id="1.20.58.530">
    <property type="match status" value="1"/>
</dbReference>
<dbReference type="GO" id="GO:0016459">
    <property type="term" value="C:myosin complex"/>
    <property type="evidence" value="ECO:0007669"/>
    <property type="project" value="UniProtKB-KW"/>
</dbReference>
<dbReference type="Gene3D" id="1.25.40.530">
    <property type="entry name" value="MyTH4 domain"/>
    <property type="match status" value="1"/>
</dbReference>
<keyword evidence="4 6" id="KW-0505">Motor protein</keyword>
<feature type="domain" description="Myosin motor" evidence="9">
    <location>
        <begin position="93"/>
        <end position="800"/>
    </location>
</feature>
<dbReference type="InterPro" id="IPR000857">
    <property type="entry name" value="MyTH4_dom"/>
</dbReference>
<dbReference type="Pfam" id="PF00063">
    <property type="entry name" value="Myosin_head"/>
    <property type="match status" value="1"/>
</dbReference>
<keyword evidence="1 6" id="KW-0547">Nucleotide-binding</keyword>
<feature type="region of interest" description="Actin-binding" evidence="6">
    <location>
        <begin position="671"/>
        <end position="693"/>
    </location>
</feature>
<dbReference type="Gene3D" id="1.20.120.720">
    <property type="entry name" value="Myosin VI head, motor domain, U50 subdomain"/>
    <property type="match status" value="1"/>
</dbReference>
<evidence type="ECO:0000256" key="1">
    <source>
        <dbReference type="ARBA" id="ARBA00022741"/>
    </source>
</evidence>
<dbReference type="PROSITE" id="PS51016">
    <property type="entry name" value="MYTH4"/>
    <property type="match status" value="1"/>
</dbReference>
<evidence type="ECO:0000256" key="4">
    <source>
        <dbReference type="ARBA" id="ARBA00023175"/>
    </source>
</evidence>
<name>A0A6S8C1X6_9STRA</name>
<protein>
    <recommendedName>
        <fullName evidence="11">Myosin motor domain-containing protein</fullName>
    </recommendedName>
</protein>